<dbReference type="SUPFAM" id="SSF48403">
    <property type="entry name" value="Ankyrin repeat"/>
    <property type="match status" value="1"/>
</dbReference>
<proteinExistence type="predicted"/>
<feature type="compositionally biased region" description="Basic residues" evidence="1">
    <location>
        <begin position="641"/>
        <end position="650"/>
    </location>
</feature>
<organism evidence="3 4">
    <name type="scientific">Potamilus streckersoni</name>
    <dbReference type="NCBI Taxonomy" id="2493646"/>
    <lineage>
        <taxon>Eukaryota</taxon>
        <taxon>Metazoa</taxon>
        <taxon>Spiralia</taxon>
        <taxon>Lophotrochozoa</taxon>
        <taxon>Mollusca</taxon>
        <taxon>Bivalvia</taxon>
        <taxon>Autobranchia</taxon>
        <taxon>Heteroconchia</taxon>
        <taxon>Palaeoheterodonta</taxon>
        <taxon>Unionida</taxon>
        <taxon>Unionoidea</taxon>
        <taxon>Unionidae</taxon>
        <taxon>Ambleminae</taxon>
        <taxon>Lampsilini</taxon>
        <taxon>Potamilus</taxon>
    </lineage>
</organism>
<keyword evidence="4" id="KW-1185">Reference proteome</keyword>
<dbReference type="InterPro" id="IPR052446">
    <property type="entry name" value="B-cell_PI3K-Signaling_Adptrs"/>
</dbReference>
<comment type="caution">
    <text evidence="3">The sequence shown here is derived from an EMBL/GenBank/DDBJ whole genome shotgun (WGS) entry which is preliminary data.</text>
</comment>
<feature type="compositionally biased region" description="Basic and acidic residues" evidence="1">
    <location>
        <begin position="628"/>
        <end position="640"/>
    </location>
</feature>
<reference evidence="3" key="3">
    <citation type="submission" date="2023-05" db="EMBL/GenBank/DDBJ databases">
        <authorList>
            <person name="Smith C.H."/>
        </authorList>
    </citation>
    <scope>NUCLEOTIDE SEQUENCE</scope>
    <source>
        <strain evidence="3">CHS0354</strain>
        <tissue evidence="3">Mantle</tissue>
    </source>
</reference>
<dbReference type="PANTHER" id="PTHR16267">
    <property type="entry name" value="BANK1/PIK3AP1 FAMILY MEMBER"/>
    <property type="match status" value="1"/>
</dbReference>
<reference evidence="3" key="1">
    <citation type="journal article" date="2021" name="Genome Biol. Evol.">
        <title>A High-Quality Reference Genome for a Parasitic Bivalve with Doubly Uniparental Inheritance (Bivalvia: Unionida).</title>
        <authorList>
            <person name="Smith C.H."/>
        </authorList>
    </citation>
    <scope>NUCLEOTIDE SEQUENCE</scope>
    <source>
        <strain evidence="3">CHS0354</strain>
    </source>
</reference>
<name>A0AAE0W4S1_9BIVA</name>
<reference evidence="3" key="2">
    <citation type="journal article" date="2021" name="Genome Biol. Evol.">
        <title>Developing a high-quality reference genome for a parasitic bivalve with doubly uniparental inheritance (Bivalvia: Unionida).</title>
        <authorList>
            <person name="Smith C.H."/>
        </authorList>
    </citation>
    <scope>NUCLEOTIDE SEQUENCE</scope>
    <source>
        <strain evidence="3">CHS0354</strain>
        <tissue evidence="3">Mantle</tissue>
    </source>
</reference>
<dbReference type="InterPro" id="IPR036770">
    <property type="entry name" value="Ankyrin_rpt-contain_sf"/>
</dbReference>
<gene>
    <name evidence="3" type="ORF">CHS0354_019836</name>
</gene>
<evidence type="ECO:0000313" key="3">
    <source>
        <dbReference type="EMBL" id="KAK3600210.1"/>
    </source>
</evidence>
<dbReference type="AlphaFoldDB" id="A0AAE0W4S1"/>
<evidence type="ECO:0000313" key="4">
    <source>
        <dbReference type="Proteomes" id="UP001195483"/>
    </source>
</evidence>
<evidence type="ECO:0000259" key="2">
    <source>
        <dbReference type="Pfam" id="PF14545"/>
    </source>
</evidence>
<dbReference type="Pfam" id="PF14545">
    <property type="entry name" value="DBB"/>
    <property type="match status" value="1"/>
</dbReference>
<feature type="region of interest" description="Disordered" evidence="1">
    <location>
        <begin position="610"/>
        <end position="683"/>
    </location>
</feature>
<dbReference type="InterPro" id="IPR017893">
    <property type="entry name" value="DBB_domain"/>
</dbReference>
<sequence>MATQKEISIHYYPQDGVEWAKYLQVKLGEREYEIDIALNDVTSDCTAQGRNRINVFLITPDFLDLKDLNFMTGFDHQFSLAILMGVDIENYTSITTQSGVHEDVKDWLTLDVDGTEESVRHLIMTIVSMYEYDYPPPRIRPIFMEVIDEGITKVFIGLEKKAESDVFVKFYGNDETLKASYTNRYFYNFSLTDEEAETFSTFSVMCKERKIGQGQLKYLVHSSHEGSTSDDDLTPAASRVLGGTQSKLQQLWELLKEETDPINLLCLSMGLCGSDREQLDRELANKISALGFPEHLSLMEIDEDSSQFKSERKWPTLLHFAAEYNLVGFAEALLSYPAFAGAIKIKNYEGRTPDEIAHHSGHQELSEMLKLFSYCIFVVRRWSNDNGFGDKVRLSHIKSYVDKMGSSEGSQLCPPPPAPHVRSNVREVGYVRPPRPRPVQVMLDPSLGEEDERLDSRSAANLTTGEDKGEENDENVKDKLEDLTETMHKHKCDQETYIELQTDHVAMEEMLFVAYPTLKEEFTQSTLEEGKPAESKIPQQIDIRIMQETLKHEAKKRGFLSKLFKRKEKPSHRNRSFSDGILDSVLEFRRGKRDVCRICTQYEDPVERESDIIRSMSVSSHSDTNGNKQEKGKVHEEIKAKSKKKMHHLLKNAEFRKSLRLAHAKRDTNISGPSVPSKKIGHS</sequence>
<dbReference type="Gene3D" id="1.25.40.20">
    <property type="entry name" value="Ankyrin repeat-containing domain"/>
    <property type="match status" value="1"/>
</dbReference>
<dbReference type="GO" id="GO:0005104">
    <property type="term" value="F:fibroblast growth factor receptor binding"/>
    <property type="evidence" value="ECO:0007669"/>
    <property type="project" value="TreeGrafter"/>
</dbReference>
<feature type="compositionally biased region" description="Polar residues" evidence="1">
    <location>
        <begin position="616"/>
        <end position="627"/>
    </location>
</feature>
<feature type="region of interest" description="Disordered" evidence="1">
    <location>
        <begin position="430"/>
        <end position="475"/>
    </location>
</feature>
<accession>A0AAE0W4S1</accession>
<dbReference type="GO" id="GO:0005068">
    <property type="term" value="F:transmembrane receptor protein tyrosine kinase adaptor activity"/>
    <property type="evidence" value="ECO:0007669"/>
    <property type="project" value="TreeGrafter"/>
</dbReference>
<dbReference type="PANTHER" id="PTHR16267:SF11">
    <property type="entry name" value="STUMPS, ISOFORM E"/>
    <property type="match status" value="1"/>
</dbReference>
<feature type="domain" description="DBB" evidence="2">
    <location>
        <begin position="245"/>
        <end position="286"/>
    </location>
</feature>
<evidence type="ECO:0000256" key="1">
    <source>
        <dbReference type="SAM" id="MobiDB-lite"/>
    </source>
</evidence>
<dbReference type="EMBL" id="JAEAOA010001207">
    <property type="protein sequence ID" value="KAK3600210.1"/>
    <property type="molecule type" value="Genomic_DNA"/>
</dbReference>
<dbReference type="GO" id="GO:0005829">
    <property type="term" value="C:cytosol"/>
    <property type="evidence" value="ECO:0007669"/>
    <property type="project" value="TreeGrafter"/>
</dbReference>
<dbReference type="Proteomes" id="UP001195483">
    <property type="component" value="Unassembled WGS sequence"/>
</dbReference>
<protein>
    <recommendedName>
        <fullName evidence="2">DBB domain-containing protein</fullName>
    </recommendedName>
</protein>